<evidence type="ECO:0000256" key="1">
    <source>
        <dbReference type="ARBA" id="ARBA00004370"/>
    </source>
</evidence>
<comment type="subcellular location">
    <subcellularLocation>
        <location evidence="1">Membrane</location>
    </subcellularLocation>
</comment>
<keyword evidence="3" id="KW-1133">Transmembrane helix</keyword>
<dbReference type="GO" id="GO:0016020">
    <property type="term" value="C:membrane"/>
    <property type="evidence" value="ECO:0007669"/>
    <property type="project" value="UniProtKB-SubCell"/>
</dbReference>
<dbReference type="Gene3D" id="2.60.220.50">
    <property type="match status" value="1"/>
</dbReference>
<protein>
    <submittedName>
        <fullName evidence="7">ADGRG4</fullName>
    </submittedName>
</protein>
<keyword evidence="4" id="KW-0472">Membrane</keyword>
<keyword evidence="2" id="KW-0812">Transmembrane</keyword>
<gene>
    <name evidence="7" type="ORF">MCOR_22129</name>
</gene>
<evidence type="ECO:0000313" key="7">
    <source>
        <dbReference type="EMBL" id="CAC5386722.1"/>
    </source>
</evidence>
<dbReference type="PANTHER" id="PTHR45692">
    <property type="entry name" value="G_PROTEIN_RECEP_F2_4 DOMAIN-CONTAINING PROTEIN"/>
    <property type="match status" value="1"/>
</dbReference>
<name>A0A6J8BSY9_MYTCO</name>
<dbReference type="InterPro" id="IPR046338">
    <property type="entry name" value="GAIN_dom_sf"/>
</dbReference>
<dbReference type="SMART" id="SM00303">
    <property type="entry name" value="GPS"/>
    <property type="match status" value="1"/>
</dbReference>
<dbReference type="InterPro" id="IPR057244">
    <property type="entry name" value="GAIN_B"/>
</dbReference>
<evidence type="ECO:0000259" key="6">
    <source>
        <dbReference type="PROSITE" id="PS50221"/>
    </source>
</evidence>
<evidence type="ECO:0000256" key="2">
    <source>
        <dbReference type="ARBA" id="ARBA00022692"/>
    </source>
</evidence>
<accession>A0A6J8BSY9</accession>
<dbReference type="Pfam" id="PF01825">
    <property type="entry name" value="GPS"/>
    <property type="match status" value="1"/>
</dbReference>
<evidence type="ECO:0000256" key="5">
    <source>
        <dbReference type="ARBA" id="ARBA00023157"/>
    </source>
</evidence>
<dbReference type="Proteomes" id="UP000507470">
    <property type="component" value="Unassembled WGS sequence"/>
</dbReference>
<dbReference type="EMBL" id="CACVKT020003887">
    <property type="protein sequence ID" value="CAC5386722.1"/>
    <property type="molecule type" value="Genomic_DNA"/>
</dbReference>
<dbReference type="PROSITE" id="PS50221">
    <property type="entry name" value="GAIN_B"/>
    <property type="match status" value="1"/>
</dbReference>
<evidence type="ECO:0000256" key="3">
    <source>
        <dbReference type="ARBA" id="ARBA00022989"/>
    </source>
</evidence>
<organism evidence="7 8">
    <name type="scientific">Mytilus coruscus</name>
    <name type="common">Sea mussel</name>
    <dbReference type="NCBI Taxonomy" id="42192"/>
    <lineage>
        <taxon>Eukaryota</taxon>
        <taxon>Metazoa</taxon>
        <taxon>Spiralia</taxon>
        <taxon>Lophotrochozoa</taxon>
        <taxon>Mollusca</taxon>
        <taxon>Bivalvia</taxon>
        <taxon>Autobranchia</taxon>
        <taxon>Pteriomorphia</taxon>
        <taxon>Mytilida</taxon>
        <taxon>Mytiloidea</taxon>
        <taxon>Mytilidae</taxon>
        <taxon>Mytilinae</taxon>
        <taxon>Mytilus</taxon>
    </lineage>
</organism>
<feature type="domain" description="GAIN-B" evidence="6">
    <location>
        <begin position="16"/>
        <end position="179"/>
    </location>
</feature>
<dbReference type="InterPro" id="IPR000203">
    <property type="entry name" value="GPS"/>
</dbReference>
<evidence type="ECO:0000256" key="4">
    <source>
        <dbReference type="ARBA" id="ARBA00023136"/>
    </source>
</evidence>
<dbReference type="AlphaFoldDB" id="A0A6J8BSY9"/>
<evidence type="ECO:0000313" key="8">
    <source>
        <dbReference type="Proteomes" id="UP000507470"/>
    </source>
</evidence>
<keyword evidence="5" id="KW-1015">Disulfide bond</keyword>
<keyword evidence="8" id="KW-1185">Reference proteome</keyword>
<sequence>MRLIQPRVRTNIYGERRFDIAIASLWNNLPSHPRHEHSIEHFKKNLKTHYFRLASRKQPVGYSTTYYRNISNLFHEYYLSEGSVTATNESYDVNSVVIDFSIEPTPTSLQRPLVIKFEHVQVNYSNPVCAFWDFDALYTPNGAWSFSGSKLVTTSEGITVCQYDHTTNFALLMSPGRAVIID</sequence>
<reference evidence="7 8" key="1">
    <citation type="submission" date="2020-06" db="EMBL/GenBank/DDBJ databases">
        <authorList>
            <person name="Li R."/>
            <person name="Bekaert M."/>
        </authorList>
    </citation>
    <scope>NUCLEOTIDE SEQUENCE [LARGE SCALE GENOMIC DNA]</scope>
    <source>
        <strain evidence="8">wild</strain>
    </source>
</reference>
<dbReference type="PANTHER" id="PTHR45692:SF1">
    <property type="entry name" value="G-PROTEIN COUPLED RECEPTORS FAMILY 2 PROFILE 2 DOMAIN-CONTAINING PROTEIN"/>
    <property type="match status" value="1"/>
</dbReference>
<proteinExistence type="predicted"/>
<dbReference type="OrthoDB" id="6102845at2759"/>